<evidence type="ECO:0000313" key="2">
    <source>
        <dbReference type="EMBL" id="ORA39172.1"/>
    </source>
</evidence>
<dbReference type="EMBL" id="MVHF01000002">
    <property type="protein sequence ID" value="ORA39172.1"/>
    <property type="molecule type" value="Genomic_DNA"/>
</dbReference>
<name>A0A1X0BA03_9MYCO</name>
<dbReference type="InterPro" id="IPR013785">
    <property type="entry name" value="Aldolase_TIM"/>
</dbReference>
<dbReference type="Proteomes" id="UP000192448">
    <property type="component" value="Unassembled WGS sequence"/>
</dbReference>
<comment type="caution">
    <text evidence="2">The sequence shown here is derived from an EMBL/GenBank/DDBJ whole genome shotgun (WGS) entry which is preliminary data.</text>
</comment>
<organism evidence="2 3">
    <name type="scientific">Mycobacterium aquaticum</name>
    <dbReference type="NCBI Taxonomy" id="1927124"/>
    <lineage>
        <taxon>Bacteria</taxon>
        <taxon>Bacillati</taxon>
        <taxon>Actinomycetota</taxon>
        <taxon>Actinomycetes</taxon>
        <taxon>Mycobacteriales</taxon>
        <taxon>Mycobacteriaceae</taxon>
        <taxon>Mycobacterium</taxon>
    </lineage>
</organism>
<dbReference type="OrthoDB" id="9805272at2"/>
<dbReference type="AlphaFoldDB" id="A0A1X0BA03"/>
<sequence>MTITVTIPGPGGGQHVLHEGHGYPAVCAPSVSREAYAAAHVVANPLTASMADSGEGTIDWSATLRIRERIWDLGLGVAEAMDTAQRGMGLPWSDAQTLIDLTLTAGRARNAATVVGVSTDQLPENLPASLEQITQAYIEQVEFVEQRGGTPVLMASRWLAATARTADDYLQVYRAVLVAARGPVLLHWLGVAFDARLEGYWGSTDLDVATRTVLDLIESEPAKIAGIKISLLDAAREVRLRRQLPAGVKLFTGDDFNYVDLIAGDELGHSHALLGAFAAITPIAAAALARLDASDVDGYRRILEPTLPLSRLVFQEPTQYYKTGVAWLSYLNGDQRSFRMIGGLDSGRNIAHLIELFVTANDIGLFRDPALTAHRLNTYLAAYGLA</sequence>
<dbReference type="InterPro" id="IPR002220">
    <property type="entry name" value="DapA-like"/>
</dbReference>
<protein>
    <submittedName>
        <fullName evidence="2">Dihydrodipicolinate synthase family protein</fullName>
    </submittedName>
</protein>
<evidence type="ECO:0000313" key="3">
    <source>
        <dbReference type="Proteomes" id="UP000192448"/>
    </source>
</evidence>
<keyword evidence="3" id="KW-1185">Reference proteome</keyword>
<dbReference type="SMART" id="SM01130">
    <property type="entry name" value="DHDPS"/>
    <property type="match status" value="1"/>
</dbReference>
<keyword evidence="1" id="KW-0456">Lyase</keyword>
<evidence type="ECO:0000256" key="1">
    <source>
        <dbReference type="ARBA" id="ARBA00023239"/>
    </source>
</evidence>
<proteinExistence type="predicted"/>
<dbReference type="InterPro" id="IPR009334">
    <property type="entry name" value="DUF993"/>
</dbReference>
<dbReference type="Gene3D" id="3.20.20.70">
    <property type="entry name" value="Aldolase class I"/>
    <property type="match status" value="1"/>
</dbReference>
<accession>A0A1X0BA03</accession>
<dbReference type="SUPFAM" id="SSF51569">
    <property type="entry name" value="Aldolase"/>
    <property type="match status" value="1"/>
</dbReference>
<gene>
    <name evidence="2" type="ORF">BST13_02575</name>
</gene>
<dbReference type="STRING" id="1927124.BST13_02575"/>
<reference evidence="2 3" key="1">
    <citation type="submission" date="2017-02" db="EMBL/GenBank/DDBJ databases">
        <title>The new phylogeny of genus Mycobacterium.</title>
        <authorList>
            <person name="Tortoli E."/>
            <person name="Trovato A."/>
            <person name="Cirillo D.M."/>
        </authorList>
    </citation>
    <scope>NUCLEOTIDE SEQUENCE [LARGE SCALE GENOMIC DNA]</scope>
    <source>
        <strain evidence="2 3">RW6</strain>
    </source>
</reference>
<dbReference type="GO" id="GO:0016829">
    <property type="term" value="F:lyase activity"/>
    <property type="evidence" value="ECO:0007669"/>
    <property type="project" value="UniProtKB-KW"/>
</dbReference>
<dbReference type="Pfam" id="PF06187">
    <property type="entry name" value="DUF993"/>
    <property type="match status" value="1"/>
</dbReference>
<dbReference type="RefSeq" id="WP_083160310.1">
    <property type="nucleotide sequence ID" value="NZ_MVHF01000002.1"/>
</dbReference>